<evidence type="ECO:0000256" key="1">
    <source>
        <dbReference type="SAM" id="SignalP"/>
    </source>
</evidence>
<dbReference type="AlphaFoldDB" id="A0A9P7ETH8"/>
<reference evidence="2" key="1">
    <citation type="journal article" date="2020" name="New Phytol.">
        <title>Comparative genomics reveals dynamic genome evolution in host specialist ectomycorrhizal fungi.</title>
        <authorList>
            <person name="Lofgren L.A."/>
            <person name="Nguyen N.H."/>
            <person name="Vilgalys R."/>
            <person name="Ruytinx J."/>
            <person name="Liao H.L."/>
            <person name="Branco S."/>
            <person name="Kuo A."/>
            <person name="LaButti K."/>
            <person name="Lipzen A."/>
            <person name="Andreopoulos W."/>
            <person name="Pangilinan J."/>
            <person name="Riley R."/>
            <person name="Hundley H."/>
            <person name="Na H."/>
            <person name="Barry K."/>
            <person name="Grigoriev I.V."/>
            <person name="Stajich J.E."/>
            <person name="Kennedy P.G."/>
        </authorList>
    </citation>
    <scope>NUCLEOTIDE SEQUENCE</scope>
    <source>
        <strain evidence="2">FC423</strain>
    </source>
</reference>
<dbReference type="EMBL" id="JABBWM010000108">
    <property type="protein sequence ID" value="KAG2089865.1"/>
    <property type="molecule type" value="Genomic_DNA"/>
</dbReference>
<keyword evidence="1" id="KW-0732">Signal</keyword>
<evidence type="ECO:0000313" key="3">
    <source>
        <dbReference type="Proteomes" id="UP000823399"/>
    </source>
</evidence>
<feature type="chain" id="PRO_5040433688" description="Secreted protein" evidence="1">
    <location>
        <begin position="30"/>
        <end position="133"/>
    </location>
</feature>
<dbReference type="OrthoDB" id="10322256at2759"/>
<dbReference type="RefSeq" id="XP_041286040.1">
    <property type="nucleotide sequence ID" value="XM_041429176.1"/>
</dbReference>
<dbReference type="GeneID" id="64691435"/>
<dbReference type="Proteomes" id="UP000823399">
    <property type="component" value="Unassembled WGS sequence"/>
</dbReference>
<sequence>MVSGVGSHCLAGVFCACQWLLLKCTFSSGVYFCLFVNDAQECVSPFGCEYMGRVCGDLHRFTVVVSVVYKHGSVGLTNRGLMPFMNQRMCRPAFVTSNYVGENMTFGSVLRTVEEKGMVQQGSHRERRGGWYE</sequence>
<proteinExistence type="predicted"/>
<comment type="caution">
    <text evidence="2">The sequence shown here is derived from an EMBL/GenBank/DDBJ whole genome shotgun (WGS) entry which is preliminary data.</text>
</comment>
<feature type="signal peptide" evidence="1">
    <location>
        <begin position="1"/>
        <end position="29"/>
    </location>
</feature>
<name>A0A9P7ETH8_9AGAM</name>
<evidence type="ECO:0008006" key="4">
    <source>
        <dbReference type="Google" id="ProtNLM"/>
    </source>
</evidence>
<accession>A0A9P7ETH8</accession>
<gene>
    <name evidence="2" type="ORF">F5147DRAFT_31389</name>
</gene>
<keyword evidence="3" id="KW-1185">Reference proteome</keyword>
<evidence type="ECO:0000313" key="2">
    <source>
        <dbReference type="EMBL" id="KAG2089865.1"/>
    </source>
</evidence>
<protein>
    <recommendedName>
        <fullName evidence="4">Secreted protein</fullName>
    </recommendedName>
</protein>
<organism evidence="2 3">
    <name type="scientific">Suillus discolor</name>
    <dbReference type="NCBI Taxonomy" id="1912936"/>
    <lineage>
        <taxon>Eukaryota</taxon>
        <taxon>Fungi</taxon>
        <taxon>Dikarya</taxon>
        <taxon>Basidiomycota</taxon>
        <taxon>Agaricomycotina</taxon>
        <taxon>Agaricomycetes</taxon>
        <taxon>Agaricomycetidae</taxon>
        <taxon>Boletales</taxon>
        <taxon>Suillineae</taxon>
        <taxon>Suillaceae</taxon>
        <taxon>Suillus</taxon>
    </lineage>
</organism>